<sequence length="320" mass="36719">MSDNKKMCDIKNTDKRINWIEESIMKEDVTTENIQLSNDQKINEVSLSINKIKSQGALSQLIQNFDKINIKEIEPIALSNEREKLLFEKGFDKIVDEINELIFNLLNKGIGWQLLEDNIIDYFNVYNIELQEIYNWLLNNQNNSNSIFLLGFINIRGIGTNIDLKKAFNLFIDASGKNHILAQYFVGNCYEYGNGTTTNKKLAFEYLEKSANNNLSHGQLEIGYLYKIGSGVKQDFNKAFYWYEKAANNGNIIAMHHLGNCYKNGEGVIEDYNKAFELYKLSAEGGYSYGMSMLGYCYNHGVGTKVDKYKAFELYQKSAN</sequence>
<keyword evidence="1" id="KW-0418">Kinase</keyword>
<reference evidence="1" key="1">
    <citation type="submission" date="2019-10" db="EMBL/GenBank/DDBJ databases">
        <title>Conservation and host-specific expression of non-tandemly repeated heterogenous ribosome RNA gene in arbuscular mycorrhizal fungi.</title>
        <authorList>
            <person name="Maeda T."/>
            <person name="Kobayashi Y."/>
            <person name="Nakagawa T."/>
            <person name="Ezawa T."/>
            <person name="Yamaguchi K."/>
            <person name="Bino T."/>
            <person name="Nishimoto Y."/>
            <person name="Shigenobu S."/>
            <person name="Kawaguchi M."/>
        </authorList>
    </citation>
    <scope>NUCLEOTIDE SEQUENCE</scope>
    <source>
        <strain evidence="1">HR1</strain>
    </source>
</reference>
<organism evidence="1 2">
    <name type="scientific">Rhizophagus clarus</name>
    <dbReference type="NCBI Taxonomy" id="94130"/>
    <lineage>
        <taxon>Eukaryota</taxon>
        <taxon>Fungi</taxon>
        <taxon>Fungi incertae sedis</taxon>
        <taxon>Mucoromycota</taxon>
        <taxon>Glomeromycotina</taxon>
        <taxon>Glomeromycetes</taxon>
        <taxon>Glomerales</taxon>
        <taxon>Glomeraceae</taxon>
        <taxon>Rhizophagus</taxon>
    </lineage>
</organism>
<dbReference type="AlphaFoldDB" id="A0A8H3R9F8"/>
<dbReference type="SMART" id="SM00671">
    <property type="entry name" value="SEL1"/>
    <property type="match status" value="5"/>
</dbReference>
<dbReference type="EMBL" id="BLAL01000356">
    <property type="protein sequence ID" value="GET04615.1"/>
    <property type="molecule type" value="Genomic_DNA"/>
</dbReference>
<evidence type="ECO:0000313" key="2">
    <source>
        <dbReference type="Proteomes" id="UP000615446"/>
    </source>
</evidence>
<proteinExistence type="predicted"/>
<evidence type="ECO:0000313" key="1">
    <source>
        <dbReference type="EMBL" id="GET04615.1"/>
    </source>
</evidence>
<dbReference type="GO" id="GO:0016301">
    <property type="term" value="F:kinase activity"/>
    <property type="evidence" value="ECO:0007669"/>
    <property type="project" value="UniProtKB-KW"/>
</dbReference>
<dbReference type="InterPro" id="IPR052945">
    <property type="entry name" value="Mitotic_Regulator"/>
</dbReference>
<gene>
    <name evidence="1" type="ORF">RCL2_003091200</name>
</gene>
<protein>
    <submittedName>
        <fullName evidence="1">Kinase-like domain-containing protein</fullName>
    </submittedName>
</protein>
<dbReference type="Gene3D" id="1.25.40.10">
    <property type="entry name" value="Tetratricopeptide repeat domain"/>
    <property type="match status" value="1"/>
</dbReference>
<dbReference type="PANTHER" id="PTHR43628">
    <property type="entry name" value="ACTIVATOR OF C KINASE PROTEIN 1-RELATED"/>
    <property type="match status" value="1"/>
</dbReference>
<dbReference type="Pfam" id="PF08238">
    <property type="entry name" value="Sel1"/>
    <property type="match status" value="5"/>
</dbReference>
<dbReference type="SUPFAM" id="SSF81901">
    <property type="entry name" value="HCP-like"/>
    <property type="match status" value="1"/>
</dbReference>
<dbReference type="PANTHER" id="PTHR43628:SF1">
    <property type="entry name" value="CHITIN SYNTHASE REGULATORY FACTOR 2-RELATED"/>
    <property type="match status" value="1"/>
</dbReference>
<comment type="caution">
    <text evidence="1">The sequence shown here is derived from an EMBL/GenBank/DDBJ whole genome shotgun (WGS) entry which is preliminary data.</text>
</comment>
<keyword evidence="1" id="KW-0808">Transferase</keyword>
<dbReference type="InterPro" id="IPR011990">
    <property type="entry name" value="TPR-like_helical_dom_sf"/>
</dbReference>
<name>A0A8H3R9F8_9GLOM</name>
<dbReference type="InterPro" id="IPR006597">
    <property type="entry name" value="Sel1-like"/>
</dbReference>
<dbReference type="Proteomes" id="UP000615446">
    <property type="component" value="Unassembled WGS sequence"/>
</dbReference>
<accession>A0A8H3R9F8</accession>
<dbReference type="OrthoDB" id="2384430at2759"/>